<name>A0ACC0AXH2_CATRO</name>
<protein>
    <submittedName>
        <fullName evidence="1">Uncharacterized protein</fullName>
    </submittedName>
</protein>
<proteinExistence type="predicted"/>
<accession>A0ACC0AXH2</accession>
<comment type="caution">
    <text evidence="1">The sequence shown here is derived from an EMBL/GenBank/DDBJ whole genome shotgun (WGS) entry which is preliminary data.</text>
</comment>
<gene>
    <name evidence="1" type="ORF">M9H77_24152</name>
</gene>
<sequence length="171" mass="19493">MFTTLLVRERRDFPPKFMLRKKRGELLLFDLKLERSLQSVLRALRFKTANNNAIITVEKTEEGQEAPPYINSLFCITSANTRMQSMKAVQWNQEASIHNLENQIGQLAKMISKRLLGALPSSTEKNLREHVKAVNLRSGKKLVETPPTAVDKEKENVQAPEESTSTKEDEV</sequence>
<reference evidence="2" key="1">
    <citation type="journal article" date="2023" name="Nat. Plants">
        <title>Single-cell RNA sequencing provides a high-resolution roadmap for understanding the multicellular compartmentation of specialized metabolism.</title>
        <authorList>
            <person name="Sun S."/>
            <person name="Shen X."/>
            <person name="Li Y."/>
            <person name="Li Y."/>
            <person name="Wang S."/>
            <person name="Li R."/>
            <person name="Zhang H."/>
            <person name="Shen G."/>
            <person name="Guo B."/>
            <person name="Wei J."/>
            <person name="Xu J."/>
            <person name="St-Pierre B."/>
            <person name="Chen S."/>
            <person name="Sun C."/>
        </authorList>
    </citation>
    <scope>NUCLEOTIDE SEQUENCE [LARGE SCALE GENOMIC DNA]</scope>
</reference>
<evidence type="ECO:0000313" key="1">
    <source>
        <dbReference type="EMBL" id="KAI5664829.1"/>
    </source>
</evidence>
<keyword evidence="2" id="KW-1185">Reference proteome</keyword>
<organism evidence="1 2">
    <name type="scientific">Catharanthus roseus</name>
    <name type="common">Madagascar periwinkle</name>
    <name type="synonym">Vinca rosea</name>
    <dbReference type="NCBI Taxonomy" id="4058"/>
    <lineage>
        <taxon>Eukaryota</taxon>
        <taxon>Viridiplantae</taxon>
        <taxon>Streptophyta</taxon>
        <taxon>Embryophyta</taxon>
        <taxon>Tracheophyta</taxon>
        <taxon>Spermatophyta</taxon>
        <taxon>Magnoliopsida</taxon>
        <taxon>eudicotyledons</taxon>
        <taxon>Gunneridae</taxon>
        <taxon>Pentapetalae</taxon>
        <taxon>asterids</taxon>
        <taxon>lamiids</taxon>
        <taxon>Gentianales</taxon>
        <taxon>Apocynaceae</taxon>
        <taxon>Rauvolfioideae</taxon>
        <taxon>Vinceae</taxon>
        <taxon>Catharanthinae</taxon>
        <taxon>Catharanthus</taxon>
    </lineage>
</organism>
<evidence type="ECO:0000313" key="2">
    <source>
        <dbReference type="Proteomes" id="UP001060085"/>
    </source>
</evidence>
<dbReference type="Proteomes" id="UP001060085">
    <property type="component" value="Linkage Group LG05"/>
</dbReference>
<dbReference type="EMBL" id="CM044705">
    <property type="protein sequence ID" value="KAI5664829.1"/>
    <property type="molecule type" value="Genomic_DNA"/>
</dbReference>